<dbReference type="Proteomes" id="UP001341840">
    <property type="component" value="Unassembled WGS sequence"/>
</dbReference>
<proteinExistence type="predicted"/>
<reference evidence="2 3" key="1">
    <citation type="journal article" date="2023" name="Plants (Basel)">
        <title>Bridging the Gap: Combining Genomics and Transcriptomics Approaches to Understand Stylosanthes scabra, an Orphan Legume from the Brazilian Caatinga.</title>
        <authorList>
            <person name="Ferreira-Neto J.R.C."/>
            <person name="da Silva M.D."/>
            <person name="Binneck E."/>
            <person name="de Melo N.F."/>
            <person name="da Silva R.H."/>
            <person name="de Melo A.L.T.M."/>
            <person name="Pandolfi V."/>
            <person name="Bustamante F.O."/>
            <person name="Brasileiro-Vidal A.C."/>
            <person name="Benko-Iseppon A.M."/>
        </authorList>
    </citation>
    <scope>NUCLEOTIDE SEQUENCE [LARGE SCALE GENOMIC DNA]</scope>
    <source>
        <tissue evidence="2">Leaves</tissue>
    </source>
</reference>
<feature type="compositionally biased region" description="Polar residues" evidence="1">
    <location>
        <begin position="34"/>
        <end position="45"/>
    </location>
</feature>
<evidence type="ECO:0000256" key="1">
    <source>
        <dbReference type="SAM" id="MobiDB-lite"/>
    </source>
</evidence>
<evidence type="ECO:0000313" key="3">
    <source>
        <dbReference type="Proteomes" id="UP001341840"/>
    </source>
</evidence>
<dbReference type="EMBL" id="JASCZI010181630">
    <property type="protein sequence ID" value="MED6185002.1"/>
    <property type="molecule type" value="Genomic_DNA"/>
</dbReference>
<keyword evidence="3" id="KW-1185">Reference proteome</keyword>
<feature type="region of interest" description="Disordered" evidence="1">
    <location>
        <begin position="34"/>
        <end position="64"/>
    </location>
</feature>
<sequence length="64" mass="6986">MASPEAVTPTDEDLISVQYPKKIITNKAMLQNVQNSPVDANSGHGSTHPARNVSMDNLRDVHED</sequence>
<name>A0ABU6WGK3_9FABA</name>
<accession>A0ABU6WGK3</accession>
<comment type="caution">
    <text evidence="2">The sequence shown here is derived from an EMBL/GenBank/DDBJ whole genome shotgun (WGS) entry which is preliminary data.</text>
</comment>
<evidence type="ECO:0000313" key="2">
    <source>
        <dbReference type="EMBL" id="MED6185002.1"/>
    </source>
</evidence>
<organism evidence="2 3">
    <name type="scientific">Stylosanthes scabra</name>
    <dbReference type="NCBI Taxonomy" id="79078"/>
    <lineage>
        <taxon>Eukaryota</taxon>
        <taxon>Viridiplantae</taxon>
        <taxon>Streptophyta</taxon>
        <taxon>Embryophyta</taxon>
        <taxon>Tracheophyta</taxon>
        <taxon>Spermatophyta</taxon>
        <taxon>Magnoliopsida</taxon>
        <taxon>eudicotyledons</taxon>
        <taxon>Gunneridae</taxon>
        <taxon>Pentapetalae</taxon>
        <taxon>rosids</taxon>
        <taxon>fabids</taxon>
        <taxon>Fabales</taxon>
        <taxon>Fabaceae</taxon>
        <taxon>Papilionoideae</taxon>
        <taxon>50 kb inversion clade</taxon>
        <taxon>dalbergioids sensu lato</taxon>
        <taxon>Dalbergieae</taxon>
        <taxon>Pterocarpus clade</taxon>
        <taxon>Stylosanthes</taxon>
    </lineage>
</organism>
<protein>
    <submittedName>
        <fullName evidence="2">Uncharacterized protein</fullName>
    </submittedName>
</protein>
<gene>
    <name evidence="2" type="ORF">PIB30_052869</name>
</gene>